<organism evidence="2 3">
    <name type="scientific">Sphingomonas ursincola</name>
    <dbReference type="NCBI Taxonomy" id="56361"/>
    <lineage>
        <taxon>Bacteria</taxon>
        <taxon>Pseudomonadati</taxon>
        <taxon>Pseudomonadota</taxon>
        <taxon>Alphaproteobacteria</taxon>
        <taxon>Sphingomonadales</taxon>
        <taxon>Sphingomonadaceae</taxon>
        <taxon>Sphingomonas</taxon>
    </lineage>
</organism>
<evidence type="ECO:0000313" key="2">
    <source>
        <dbReference type="EMBL" id="MBA1373365.1"/>
    </source>
</evidence>
<evidence type="ECO:0000313" key="3">
    <source>
        <dbReference type="Proteomes" id="UP000589292"/>
    </source>
</evidence>
<accession>A0A7V8RBX5</accession>
<comment type="caution">
    <text evidence="2">The sequence shown here is derived from an EMBL/GenBank/DDBJ whole genome shotgun (WGS) entry which is preliminary data.</text>
</comment>
<protein>
    <submittedName>
        <fullName evidence="2">BrnA antitoxin family protein</fullName>
    </submittedName>
</protein>
<dbReference type="Proteomes" id="UP000589292">
    <property type="component" value="Unassembled WGS sequence"/>
</dbReference>
<feature type="region of interest" description="Disordered" evidence="1">
    <location>
        <begin position="34"/>
        <end position="57"/>
    </location>
</feature>
<dbReference type="RefSeq" id="WP_066276404.1">
    <property type="nucleotide sequence ID" value="NZ_BAAAGB010000002.1"/>
</dbReference>
<dbReference type="Pfam" id="PF14384">
    <property type="entry name" value="BrnA_antitoxin"/>
    <property type="match status" value="1"/>
</dbReference>
<proteinExistence type="predicted"/>
<dbReference type="AlphaFoldDB" id="A0A7V8RBX5"/>
<evidence type="ECO:0000256" key="1">
    <source>
        <dbReference type="SAM" id="MobiDB-lite"/>
    </source>
</evidence>
<name>A0A7V8RBX5_9SPHN</name>
<reference evidence="2 3" key="1">
    <citation type="journal article" date="1994" name="Int. J. Syst. Bacteriol.">
        <title>Phylogenetic positions of novel aerobic, bacteriochlorophyll a-containing bacteria and description of Roseococcus thiosulfatophilus gen. nov., sp. nov., Erythromicrobium ramosum gen. nov., sp. nov., and Erythrobacter litoralis sp. nov.</title>
        <authorList>
            <person name="Yurkov V."/>
            <person name="Stackebrandt E."/>
            <person name="Holmes A."/>
            <person name="Fuerst J.A."/>
            <person name="Hugenholtz P."/>
            <person name="Golecki J."/>
            <person name="Gad'on N."/>
            <person name="Gorlenko V.M."/>
            <person name="Kompantseva E.I."/>
            <person name="Drews G."/>
        </authorList>
    </citation>
    <scope>NUCLEOTIDE SEQUENCE [LARGE SCALE GENOMIC DNA]</scope>
    <source>
        <strain evidence="2 3">KR-99</strain>
    </source>
</reference>
<dbReference type="InterPro" id="IPR025528">
    <property type="entry name" value="BrnA_antitoxin"/>
</dbReference>
<sequence>MASPHEPWTDPDDTPEWTDDQFRRAAVWHGDKLIRPADGTLTRPGRPKSDNPKQQVTLRLDRAVLEGFRATGPGWQSRINAELRKALKLKD</sequence>
<keyword evidence="3" id="KW-1185">Reference proteome</keyword>
<dbReference type="EMBL" id="VDES01000001">
    <property type="protein sequence ID" value="MBA1373365.1"/>
    <property type="molecule type" value="Genomic_DNA"/>
</dbReference>
<gene>
    <name evidence="2" type="ORF">FG486_03375</name>
</gene>